<name>A0A2W5BAL0_9CORY</name>
<accession>A0A2W5BAL0</accession>
<dbReference type="EMBL" id="QFNY01000063">
    <property type="protein sequence ID" value="PZP01590.1"/>
    <property type="molecule type" value="Genomic_DNA"/>
</dbReference>
<dbReference type="AlphaFoldDB" id="A0A2W5BAL0"/>
<feature type="region of interest" description="Disordered" evidence="1">
    <location>
        <begin position="24"/>
        <end position="43"/>
    </location>
</feature>
<organism evidence="2 3">
    <name type="scientific">Corynebacterium urealyticum</name>
    <dbReference type="NCBI Taxonomy" id="43771"/>
    <lineage>
        <taxon>Bacteria</taxon>
        <taxon>Bacillati</taxon>
        <taxon>Actinomycetota</taxon>
        <taxon>Actinomycetes</taxon>
        <taxon>Mycobacteriales</taxon>
        <taxon>Corynebacteriaceae</taxon>
        <taxon>Corynebacterium</taxon>
    </lineage>
</organism>
<dbReference type="Proteomes" id="UP000249451">
    <property type="component" value="Unassembled WGS sequence"/>
</dbReference>
<proteinExistence type="predicted"/>
<reference evidence="2 3" key="1">
    <citation type="submission" date="2017-11" db="EMBL/GenBank/DDBJ databases">
        <title>Infants hospitalized years apart are colonized by the same room-sourced microbial strains.</title>
        <authorList>
            <person name="Brooks B."/>
            <person name="Olm M.R."/>
            <person name="Firek B.A."/>
            <person name="Baker R."/>
            <person name="Thomas B.C."/>
            <person name="Morowitz M.J."/>
            <person name="Banfield J.F."/>
        </authorList>
    </citation>
    <scope>NUCLEOTIDE SEQUENCE [LARGE SCALE GENOMIC DNA]</scope>
    <source>
        <strain evidence="2">S2_012_000_R3_87</strain>
    </source>
</reference>
<evidence type="ECO:0000256" key="1">
    <source>
        <dbReference type="SAM" id="MobiDB-lite"/>
    </source>
</evidence>
<sequence>MMVVTSVATSLTLTMQAWREGGRGSARQGISRLHSPRFGTGRASEALPSAYVPLPRLTAEIITEHYIDTSRDYQKPYWRKGDPPLV</sequence>
<protein>
    <submittedName>
        <fullName evidence="2">Uncharacterized protein</fullName>
    </submittedName>
</protein>
<evidence type="ECO:0000313" key="3">
    <source>
        <dbReference type="Proteomes" id="UP000249451"/>
    </source>
</evidence>
<comment type="caution">
    <text evidence="2">The sequence shown here is derived from an EMBL/GenBank/DDBJ whole genome shotgun (WGS) entry which is preliminary data.</text>
</comment>
<evidence type="ECO:0000313" key="2">
    <source>
        <dbReference type="EMBL" id="PZP01590.1"/>
    </source>
</evidence>
<gene>
    <name evidence="2" type="ORF">DI609_03765</name>
</gene>